<evidence type="ECO:0000313" key="3">
    <source>
        <dbReference type="EMBL" id="PWR02556.1"/>
    </source>
</evidence>
<feature type="compositionally biased region" description="Low complexity" evidence="1">
    <location>
        <begin position="187"/>
        <end position="198"/>
    </location>
</feature>
<sequence>MTAKAKVLEETINIALEAAEAANDAAAEMGPLQTSLERTSTRLELLRTFVMRSVTAALGAAVVMLVMGALIYFQTLANLRTATATQIEALAVFTENMTRLDTALDRTDALIAAVDRLNELEPALGAVLTDEMAAQEARLIEVIPPQVQAGLDGALQAQTDQVLALITDLEAAMTKLVAAGLTGSAEAASSAARTAPAAEPAPKPAPTRTSGSTPTKRRAPAPEPNPFSFP</sequence>
<name>A0A2V2LH30_9RHOB</name>
<evidence type="ECO:0000256" key="1">
    <source>
        <dbReference type="SAM" id="MobiDB-lite"/>
    </source>
</evidence>
<comment type="caution">
    <text evidence="3">The sequence shown here is derived from an EMBL/GenBank/DDBJ whole genome shotgun (WGS) entry which is preliminary data.</text>
</comment>
<dbReference type="RefSeq" id="WP_109811605.1">
    <property type="nucleotide sequence ID" value="NZ_QGKU01000033.1"/>
</dbReference>
<dbReference type="EMBL" id="QGKU01000033">
    <property type="protein sequence ID" value="PWR02556.1"/>
    <property type="molecule type" value="Genomic_DNA"/>
</dbReference>
<protein>
    <submittedName>
        <fullName evidence="3">Uncharacterized protein</fullName>
    </submittedName>
</protein>
<proteinExistence type="predicted"/>
<keyword evidence="2" id="KW-0472">Membrane</keyword>
<feature type="region of interest" description="Disordered" evidence="1">
    <location>
        <begin position="187"/>
        <end position="230"/>
    </location>
</feature>
<keyword evidence="4" id="KW-1185">Reference proteome</keyword>
<dbReference type="OrthoDB" id="7743279at2"/>
<keyword evidence="2" id="KW-1133">Transmembrane helix</keyword>
<keyword evidence="2" id="KW-0812">Transmembrane</keyword>
<organism evidence="3 4">
    <name type="scientific">Meridianimarinicoccus roseus</name>
    <dbReference type="NCBI Taxonomy" id="2072018"/>
    <lineage>
        <taxon>Bacteria</taxon>
        <taxon>Pseudomonadati</taxon>
        <taxon>Pseudomonadota</taxon>
        <taxon>Alphaproteobacteria</taxon>
        <taxon>Rhodobacterales</taxon>
        <taxon>Paracoccaceae</taxon>
        <taxon>Meridianimarinicoccus</taxon>
    </lineage>
</organism>
<dbReference type="AlphaFoldDB" id="A0A2V2LH30"/>
<gene>
    <name evidence="3" type="ORF">DKT77_10185</name>
</gene>
<dbReference type="Proteomes" id="UP000245680">
    <property type="component" value="Unassembled WGS sequence"/>
</dbReference>
<feature type="transmembrane region" description="Helical" evidence="2">
    <location>
        <begin position="49"/>
        <end position="73"/>
    </location>
</feature>
<reference evidence="3 4" key="1">
    <citation type="submission" date="2018-05" db="EMBL/GenBank/DDBJ databases">
        <title>Rhodobacteraceae gen. nov., sp. nov. isolated from sea water.</title>
        <authorList>
            <person name="Ren Y."/>
        </authorList>
    </citation>
    <scope>NUCLEOTIDE SEQUENCE [LARGE SCALE GENOMIC DNA]</scope>
    <source>
        <strain evidence="3 4">TG-679</strain>
    </source>
</reference>
<evidence type="ECO:0000256" key="2">
    <source>
        <dbReference type="SAM" id="Phobius"/>
    </source>
</evidence>
<evidence type="ECO:0000313" key="4">
    <source>
        <dbReference type="Proteomes" id="UP000245680"/>
    </source>
</evidence>
<feature type="compositionally biased region" description="Pro residues" evidence="1">
    <location>
        <begin position="221"/>
        <end position="230"/>
    </location>
</feature>
<accession>A0A2V2LH30</accession>